<dbReference type="InterPro" id="IPR050570">
    <property type="entry name" value="Cell_wall_metabolism_enzyme"/>
</dbReference>
<evidence type="ECO:0000259" key="1">
    <source>
        <dbReference type="Pfam" id="PF01551"/>
    </source>
</evidence>
<dbReference type="SUPFAM" id="SSF51261">
    <property type="entry name" value="Duplicated hybrid motif"/>
    <property type="match status" value="1"/>
</dbReference>
<dbReference type="Pfam" id="PF01551">
    <property type="entry name" value="Peptidase_M23"/>
    <property type="match status" value="1"/>
</dbReference>
<dbReference type="OrthoDB" id="9809488at2"/>
<dbReference type="CDD" id="cd12797">
    <property type="entry name" value="M23_peptidase"/>
    <property type="match status" value="1"/>
</dbReference>
<accession>A0A200JDQ6</accession>
<proteinExistence type="predicted"/>
<dbReference type="AlphaFoldDB" id="A0A200JDQ6"/>
<dbReference type="RefSeq" id="WP_087639948.1">
    <property type="nucleotide sequence ID" value="NZ_CP147246.1"/>
</dbReference>
<dbReference type="GO" id="GO:0004222">
    <property type="term" value="F:metalloendopeptidase activity"/>
    <property type="evidence" value="ECO:0007669"/>
    <property type="project" value="TreeGrafter"/>
</dbReference>
<dbReference type="Gene3D" id="2.70.70.10">
    <property type="entry name" value="Glucose Permease (Domain IIA)"/>
    <property type="match status" value="1"/>
</dbReference>
<dbReference type="InterPro" id="IPR016047">
    <property type="entry name" value="M23ase_b-sheet_dom"/>
</dbReference>
<evidence type="ECO:0000313" key="2">
    <source>
        <dbReference type="EMBL" id="OUZ35334.1"/>
    </source>
</evidence>
<keyword evidence="4" id="KW-1185">Reference proteome</keyword>
<gene>
    <name evidence="3" type="ORF">A5889_000119</name>
    <name evidence="2" type="ORF">A5889_000810</name>
</gene>
<dbReference type="EMBL" id="CP147246">
    <property type="protein sequence ID" value="WYJ92640.1"/>
    <property type="molecule type" value="Genomic_DNA"/>
</dbReference>
<dbReference type="PANTHER" id="PTHR21666:SF270">
    <property type="entry name" value="MUREIN HYDROLASE ACTIVATOR ENVC"/>
    <property type="match status" value="1"/>
</dbReference>
<dbReference type="InterPro" id="IPR011055">
    <property type="entry name" value="Dup_hybrid_motif"/>
</dbReference>
<feature type="domain" description="M23ase beta-sheet core" evidence="1">
    <location>
        <begin position="127"/>
        <end position="188"/>
    </location>
</feature>
<reference evidence="3" key="3">
    <citation type="submission" date="2024-03" db="EMBL/GenBank/DDBJ databases">
        <title>The Genome Sequence of Enterococcus sp. DIV0238c.</title>
        <authorList>
            <consortium name="The Broad Institute Genomics Platform"/>
            <consortium name="The Broad Institute Microbial Omics Core"/>
            <consortium name="The Broad Institute Genomic Center for Infectious Diseases"/>
            <person name="Earl A."/>
            <person name="Manson A."/>
            <person name="Gilmore M."/>
            <person name="Schwartman J."/>
            <person name="Shea T."/>
            <person name="Abouelleil A."/>
            <person name="Cao P."/>
            <person name="Chapman S."/>
            <person name="Cusick C."/>
            <person name="Young S."/>
            <person name="Neafsey D."/>
            <person name="Nusbaum C."/>
            <person name="Birren B."/>
        </authorList>
    </citation>
    <scope>NUCLEOTIDE SEQUENCE</scope>
    <source>
        <strain evidence="3">9D6_DIV0238</strain>
    </source>
</reference>
<reference evidence="3" key="2">
    <citation type="submission" date="2017-05" db="EMBL/GenBank/DDBJ databases">
        <authorList>
            <consortium name="The Broad Institute Genomics Platform"/>
            <consortium name="The Broad Institute Genomic Center for Infectious Diseases"/>
            <person name="Earl A."/>
            <person name="Manson A."/>
            <person name="Schwartman J."/>
            <person name="Gilmore M."/>
            <person name="Abouelleil A."/>
            <person name="Cao P."/>
            <person name="Chapman S."/>
            <person name="Cusick C."/>
            <person name="Shea T."/>
            <person name="Young S."/>
            <person name="Neafsey D."/>
            <person name="Nusbaum C."/>
            <person name="Birren B."/>
        </authorList>
    </citation>
    <scope>NUCLEOTIDE SEQUENCE</scope>
    <source>
        <strain evidence="3">9D6_DIV0238</strain>
    </source>
</reference>
<reference evidence="2" key="1">
    <citation type="submission" date="2017-05" db="EMBL/GenBank/DDBJ databases">
        <title>The Genome Sequence of Enterococcus sp. 9D6_DIV0238.</title>
        <authorList>
            <consortium name="The Broad Institute Genomics Platform"/>
            <consortium name="The Broad Institute Genomic Center for Infectious Diseases"/>
            <person name="Earl A."/>
            <person name="Manson A."/>
            <person name="Schwartman J."/>
            <person name="Gilmore M."/>
            <person name="Abouelleil A."/>
            <person name="Cao P."/>
            <person name="Chapman S."/>
            <person name="Cusick C."/>
            <person name="Shea T."/>
            <person name="Young S."/>
            <person name="Neafsey D."/>
            <person name="Nusbaum C."/>
            <person name="Birren B."/>
        </authorList>
    </citation>
    <scope>NUCLEOTIDE SEQUENCE [LARGE SCALE GENOMIC DNA]</scope>
    <source>
        <strain evidence="2">9D6_DIV0238</strain>
    </source>
</reference>
<name>A0A200JDQ6_9ENTE</name>
<dbReference type="EMBL" id="NIBQ01000001">
    <property type="protein sequence ID" value="OUZ35334.1"/>
    <property type="molecule type" value="Genomic_DNA"/>
</dbReference>
<sequence length="232" mass="26780">MNKDQCQPIIIEFPLRGEWHAPITPVKRIPSHGTDRMGLRFAFDFVQVDWENKRKPFYNTSFAKYFFFGVTLDKCYCWGKPIFAPCDGEIVTVRDGVPERAVVHWVVDSAIAIKNAHFFNEYKDDFSQIARNYLVIKCQNNVYMAFVHLQTNSIKGAVGDRIRKGERLGNVGHSGNSTSPHLHFQLMDSVDIAQSNGLPFLFEEYEVYRNGVWESVHNQIPAETDRIRFNKS</sequence>
<evidence type="ECO:0000313" key="3">
    <source>
        <dbReference type="EMBL" id="WYJ92640.1"/>
    </source>
</evidence>
<organism evidence="2">
    <name type="scientific">Candidatus Enterococcus dunnyi</name>
    <dbReference type="NCBI Taxonomy" id="1834192"/>
    <lineage>
        <taxon>Bacteria</taxon>
        <taxon>Bacillati</taxon>
        <taxon>Bacillota</taxon>
        <taxon>Bacilli</taxon>
        <taxon>Lactobacillales</taxon>
        <taxon>Enterococcaceae</taxon>
        <taxon>Enterococcus</taxon>
    </lineage>
</organism>
<dbReference type="Proteomes" id="UP000196151">
    <property type="component" value="Chromosome"/>
</dbReference>
<evidence type="ECO:0000313" key="4">
    <source>
        <dbReference type="Proteomes" id="UP000196151"/>
    </source>
</evidence>
<dbReference type="PANTHER" id="PTHR21666">
    <property type="entry name" value="PEPTIDASE-RELATED"/>
    <property type="match status" value="1"/>
</dbReference>
<protein>
    <recommendedName>
        <fullName evidence="1">M23ase beta-sheet core domain-containing protein</fullName>
    </recommendedName>
</protein>